<proteinExistence type="predicted"/>
<dbReference type="InterPro" id="IPR019999">
    <property type="entry name" value="Anth_synth_I-like"/>
</dbReference>
<dbReference type="GO" id="GO:0046820">
    <property type="term" value="F:4-amino-4-deoxychorismate synthase activity"/>
    <property type="evidence" value="ECO:0007669"/>
    <property type="project" value="UniProtKB-EC"/>
</dbReference>
<evidence type="ECO:0000313" key="2">
    <source>
        <dbReference type="EMBL" id="MBI1493085.1"/>
    </source>
</evidence>
<dbReference type="Gene3D" id="3.60.120.10">
    <property type="entry name" value="Anthranilate synthase"/>
    <property type="match status" value="1"/>
</dbReference>
<keyword evidence="2" id="KW-0032">Aminotransferase</keyword>
<dbReference type="PRINTS" id="PR00095">
    <property type="entry name" value="ANTSNTHASEI"/>
</dbReference>
<dbReference type="NCBIfam" id="NF005698">
    <property type="entry name" value="PRK07508.1"/>
    <property type="match status" value="1"/>
</dbReference>
<dbReference type="Proteomes" id="UP000640583">
    <property type="component" value="Unassembled WGS sequence"/>
</dbReference>
<protein>
    <submittedName>
        <fullName evidence="2">Aminodeoxychorismate synthase component I</fullName>
        <ecNumber evidence="2">2.6.1.85</ecNumber>
    </submittedName>
</protein>
<sequence length="372" mass="40972">MQGEIFFDDGPLGQDVGGTWFRGPKRIISAQTPEDVPGAMAALNEAEAAGEWLAGYASYELGYALIDKLRDRMPAKRDTPLLCFGVFDEPQPGGASDAGPAALTVPAPRWNLARYREAFDEVKRYIGQGDCYQINLTFPMDAEMSGDAKVLYSMLRDRQKVKHGAYVDMGGATFLSRSPELFFRTEGGVIETLPMKGTIARGLTPEEDAARIKWLQNDEKNRAENLMIVDLLRNDISRVALPGTVKVPELFRVQTYATVHQMVSRVRAELTPDQGLSEIFHALFPCGSITGAPKIRAMEIIDDLEGDPRGIYCGAIGWSGPGGRRSFNVAIRTLSLFNQGRVRLNVGGGVVWDSTAPSEYEEALWKARYAEI</sequence>
<dbReference type="InterPro" id="IPR005801">
    <property type="entry name" value="ADC_synthase"/>
</dbReference>
<dbReference type="GO" id="GO:0009396">
    <property type="term" value="P:folic acid-containing compound biosynthetic process"/>
    <property type="evidence" value="ECO:0007669"/>
    <property type="project" value="InterPro"/>
</dbReference>
<dbReference type="RefSeq" id="WP_228847941.1">
    <property type="nucleotide sequence ID" value="NZ_JADCKQ010000003.1"/>
</dbReference>
<dbReference type="EMBL" id="JADCKQ010000003">
    <property type="protein sequence ID" value="MBI1493085.1"/>
    <property type="molecule type" value="Genomic_DNA"/>
</dbReference>
<dbReference type="PANTHER" id="PTHR11236:SF50">
    <property type="entry name" value="AMINODEOXYCHORISMATE SYNTHASE COMPONENT 1"/>
    <property type="match status" value="1"/>
</dbReference>
<gene>
    <name evidence="2" type="ORF">H1D41_05485</name>
</gene>
<evidence type="ECO:0000259" key="1">
    <source>
        <dbReference type="Pfam" id="PF00425"/>
    </source>
</evidence>
<keyword evidence="2" id="KW-0808">Transferase</keyword>
<evidence type="ECO:0000313" key="3">
    <source>
        <dbReference type="Proteomes" id="UP000640583"/>
    </source>
</evidence>
<organism evidence="2 3">
    <name type="scientific">Halocynthiibacter styelae</name>
    <dbReference type="NCBI Taxonomy" id="2761955"/>
    <lineage>
        <taxon>Bacteria</taxon>
        <taxon>Pseudomonadati</taxon>
        <taxon>Pseudomonadota</taxon>
        <taxon>Alphaproteobacteria</taxon>
        <taxon>Rhodobacterales</taxon>
        <taxon>Paracoccaceae</taxon>
        <taxon>Halocynthiibacter</taxon>
    </lineage>
</organism>
<dbReference type="GO" id="GO:0000162">
    <property type="term" value="P:L-tryptophan biosynthetic process"/>
    <property type="evidence" value="ECO:0007669"/>
    <property type="project" value="TreeGrafter"/>
</dbReference>
<dbReference type="NCBIfam" id="TIGR00553">
    <property type="entry name" value="pabB"/>
    <property type="match status" value="1"/>
</dbReference>
<dbReference type="AlphaFoldDB" id="A0A8J7LK33"/>
<dbReference type="SUPFAM" id="SSF56322">
    <property type="entry name" value="ADC synthase"/>
    <property type="match status" value="1"/>
</dbReference>
<dbReference type="InterPro" id="IPR015890">
    <property type="entry name" value="Chorismate_C"/>
</dbReference>
<dbReference type="Pfam" id="PF00425">
    <property type="entry name" value="Chorismate_bind"/>
    <property type="match status" value="1"/>
</dbReference>
<keyword evidence="3" id="KW-1185">Reference proteome</keyword>
<dbReference type="PANTHER" id="PTHR11236">
    <property type="entry name" value="AMINOBENZOATE/ANTHRANILATE SYNTHASE"/>
    <property type="match status" value="1"/>
</dbReference>
<feature type="domain" description="Chorismate-utilising enzyme C-terminal" evidence="1">
    <location>
        <begin position="113"/>
        <end position="365"/>
    </location>
</feature>
<comment type="caution">
    <text evidence="2">The sequence shown here is derived from an EMBL/GenBank/DDBJ whole genome shotgun (WGS) entry which is preliminary data.</text>
</comment>
<dbReference type="EC" id="2.6.1.85" evidence="2"/>
<name>A0A8J7LK33_9RHOB</name>
<accession>A0A8J7LK33</accession>
<reference evidence="2" key="1">
    <citation type="submission" date="2020-10" db="EMBL/GenBank/DDBJ databases">
        <title>Paenihalocynthiibacter styelae gen. nov., sp. nov., isolated from stalked sea squirt Styela clava.</title>
        <authorList>
            <person name="Kim Y.-O."/>
            <person name="Yoon J.-H."/>
        </authorList>
    </citation>
    <scope>NUCLEOTIDE SEQUENCE</scope>
    <source>
        <strain evidence="2">MYP1-1</strain>
    </source>
</reference>
<dbReference type="InterPro" id="IPR005802">
    <property type="entry name" value="ADC_synth_comp_1"/>
</dbReference>